<proteinExistence type="predicted"/>
<dbReference type="PANTHER" id="PTHR33371">
    <property type="entry name" value="INTERMEMBRANE PHOSPHOLIPID TRANSPORT SYSTEM BINDING PROTEIN MLAD-RELATED"/>
    <property type="match status" value="1"/>
</dbReference>
<dbReference type="GO" id="GO:0005576">
    <property type="term" value="C:extracellular region"/>
    <property type="evidence" value="ECO:0007669"/>
    <property type="project" value="TreeGrafter"/>
</dbReference>
<dbReference type="EMBL" id="LWCS01000032">
    <property type="protein sequence ID" value="OAN36857.1"/>
    <property type="molecule type" value="Genomic_DNA"/>
</dbReference>
<keyword evidence="2" id="KW-0472">Membrane</keyword>
<dbReference type="InterPro" id="IPR005693">
    <property type="entry name" value="Mce"/>
</dbReference>
<keyword evidence="2" id="KW-1133">Transmembrane helix</keyword>
<evidence type="ECO:0000313" key="5">
    <source>
        <dbReference type="Proteomes" id="UP000078396"/>
    </source>
</evidence>
<dbReference type="PANTHER" id="PTHR33371:SF16">
    <property type="entry name" value="MCE-FAMILY PROTEIN MCE3F"/>
    <property type="match status" value="1"/>
</dbReference>
<feature type="transmembrane region" description="Helical" evidence="2">
    <location>
        <begin position="6"/>
        <end position="29"/>
    </location>
</feature>
<dbReference type="OrthoDB" id="4741753at2"/>
<evidence type="ECO:0000256" key="2">
    <source>
        <dbReference type="SAM" id="Phobius"/>
    </source>
</evidence>
<feature type="domain" description="Mce/MlaD" evidence="3">
    <location>
        <begin position="40"/>
        <end position="113"/>
    </location>
</feature>
<dbReference type="NCBIfam" id="TIGR00996">
    <property type="entry name" value="Mtu_fam_mce"/>
    <property type="match status" value="1"/>
</dbReference>
<dbReference type="AlphaFoldDB" id="A0A178LSA0"/>
<evidence type="ECO:0000256" key="1">
    <source>
        <dbReference type="SAM" id="MobiDB-lite"/>
    </source>
</evidence>
<reference evidence="4 5" key="1">
    <citation type="submission" date="2016-04" db="EMBL/GenBank/DDBJ databases">
        <title>Draft Genome Sequences of Staphylococcus capitis Strain H36, S. capitis Strain H65, S. cohnii Strain H62, S. hominis Strain H69, Mycobacterium iranicum Strain H39, Plantibacter sp. Strain H53, Pseudomonas oryzihabitans Strain H72, and Microbacterium sp. Strain H83, isolated from residential settings.</title>
        <authorList>
            <person name="Lymperopoulou D."/>
            <person name="Adams R.I."/>
            <person name="Lindow S."/>
            <person name="Coil D.A."/>
            <person name="Jospin G."/>
            <person name="Eisen J.A."/>
        </authorList>
    </citation>
    <scope>NUCLEOTIDE SEQUENCE [LARGE SCALE GENOMIC DNA]</scope>
    <source>
        <strain evidence="4 5">H39</strain>
    </source>
</reference>
<feature type="compositionally biased region" description="Pro residues" evidence="1">
    <location>
        <begin position="433"/>
        <end position="471"/>
    </location>
</feature>
<dbReference type="RefSeq" id="WP_064283059.1">
    <property type="nucleotide sequence ID" value="NZ_LWCS01000032.1"/>
</dbReference>
<comment type="caution">
    <text evidence="4">The sequence shown here is derived from an EMBL/GenBank/DDBJ whole genome shotgun (WGS) entry which is preliminary data.</text>
</comment>
<dbReference type="InterPro" id="IPR052336">
    <property type="entry name" value="MlaD_Phospholipid_Transporter"/>
</dbReference>
<dbReference type="Proteomes" id="UP000078396">
    <property type="component" value="Unassembled WGS sequence"/>
</dbReference>
<name>A0A178LSA0_MYCIR</name>
<organism evidence="4 5">
    <name type="scientific">Mycolicibacterium iranicum</name>
    <name type="common">Mycobacterium iranicum</name>
    <dbReference type="NCBI Taxonomy" id="912594"/>
    <lineage>
        <taxon>Bacteria</taxon>
        <taxon>Bacillati</taxon>
        <taxon>Actinomycetota</taxon>
        <taxon>Actinomycetes</taxon>
        <taxon>Mycobacteriales</taxon>
        <taxon>Mycobacteriaceae</taxon>
        <taxon>Mycolicibacterium</taxon>
    </lineage>
</organism>
<protein>
    <submittedName>
        <fullName evidence="4">Virulence factor Mce</fullName>
    </submittedName>
</protein>
<evidence type="ECO:0000313" key="4">
    <source>
        <dbReference type="EMBL" id="OAN36857.1"/>
    </source>
</evidence>
<accession>A0A178LSA0</accession>
<keyword evidence="2" id="KW-0812">Transmembrane</keyword>
<sequence length="524" mass="55042">MLTRFIRIQLILFAIASVVAVTAMGLFYLRVPTLLGLGRTTVKVELPASGGLYRFSNVTLRGVQVGKVTEIDLEPTKVVATLSLNADARIPTHLTANVRSVSAVGEQYIDLVPRSADGPYLEDGSVIPAPMVTVPEQIGPVLDQTSALLASIPQDRLGDLVDETYRGLAGAGYDLGSLMDSGSQLSGDFNSVAGNSQRLVDNAVPLLDGQVESADALRAWSRNLAGITEQIQNSDPDIQRLLDRGPGLAEEVSGLLDQVRPTLPVFLANLTSLGQVTVTYRPSIEQLLVLLPLTASGIQSYAMPANNPTGIPLSDFGISIADPPVCTVGFLPPSSWRSPVDESVVDTPDGLYCKLPQDSPISVRGARNSPCMEHPGKRAPTVQICNSEKPYEPLAMRQHATGPYPFDPNLVAQGIPPDGRVSEGERLYAPVEGTPPPVVSPAPAPAPQLPPPPAPPGIPSPQPIPGIPPAAAPSAFQGSSAQGPSVAVAPYNVVTGQYATSDGAIGSQTDLVSPATTWQELMPR</sequence>
<gene>
    <name evidence="4" type="ORF">A4X20_06635</name>
</gene>
<dbReference type="Pfam" id="PF02470">
    <property type="entry name" value="MlaD"/>
    <property type="match status" value="1"/>
</dbReference>
<feature type="region of interest" description="Disordered" evidence="1">
    <location>
        <begin position="428"/>
        <end position="483"/>
    </location>
</feature>
<evidence type="ECO:0000259" key="3">
    <source>
        <dbReference type="Pfam" id="PF02470"/>
    </source>
</evidence>
<dbReference type="InterPro" id="IPR003399">
    <property type="entry name" value="Mce/MlaD"/>
</dbReference>